<accession>A0A5N8WUQ4</accession>
<name>A0A5N8WUQ4_9ACTN</name>
<sequence length="240" mass="26994">MSRAQRQLTAALDALDRTFASEEPFPVEGCTYCYGEGGLAELSKPLHLIAEDMVSSVASEVPSHWDDFPRLYRRLAPRIVRSVVTGRLHADENLIATRLLEAGWSTWDAPLAGALRDVWSAWWEATLHTHPSPVSVRDTLSLITVVTGGVRPWLDMWNATRTPAADAHLTDFIDDVLVEFQIVDLHMGFYDEYHAAPELLDWLLTDVRERLDDARLDDPYLFEAVQKATRSTHSASPDRA</sequence>
<dbReference type="AlphaFoldDB" id="A0A5N8WUQ4"/>
<comment type="caution">
    <text evidence="1">The sequence shown here is derived from an EMBL/GenBank/DDBJ whole genome shotgun (WGS) entry which is preliminary data.</text>
</comment>
<dbReference type="EMBL" id="VMNX01000080">
    <property type="protein sequence ID" value="MPY51009.1"/>
    <property type="molecule type" value="Genomic_DNA"/>
</dbReference>
<evidence type="ECO:0000313" key="1">
    <source>
        <dbReference type="EMBL" id="MPY51009.1"/>
    </source>
</evidence>
<reference evidence="1 2" key="1">
    <citation type="submission" date="2019-09" db="EMBL/GenBank/DDBJ databases">
        <authorList>
            <person name="Duangmal K."/>
            <person name="Teo W.F.A."/>
            <person name="Lipun K."/>
        </authorList>
    </citation>
    <scope>NUCLEOTIDE SEQUENCE [LARGE SCALE GENOMIC DNA]</scope>
    <source>
        <strain evidence="1 2">K1PN6</strain>
    </source>
</reference>
<protein>
    <submittedName>
        <fullName evidence="1">Uncharacterized protein</fullName>
    </submittedName>
</protein>
<organism evidence="1 2">
    <name type="scientific">Streptomyces acidicola</name>
    <dbReference type="NCBI Taxonomy" id="2596892"/>
    <lineage>
        <taxon>Bacteria</taxon>
        <taxon>Bacillati</taxon>
        <taxon>Actinomycetota</taxon>
        <taxon>Actinomycetes</taxon>
        <taxon>Kitasatosporales</taxon>
        <taxon>Streptomycetaceae</taxon>
        <taxon>Streptomyces</taxon>
    </lineage>
</organism>
<gene>
    <name evidence="1" type="ORF">FPZ41_21465</name>
</gene>
<dbReference type="Proteomes" id="UP000373149">
    <property type="component" value="Unassembled WGS sequence"/>
</dbReference>
<proteinExistence type="predicted"/>
<dbReference type="RefSeq" id="WP_152864963.1">
    <property type="nucleotide sequence ID" value="NZ_VMNX01000080.1"/>
</dbReference>
<keyword evidence="2" id="KW-1185">Reference proteome</keyword>
<evidence type="ECO:0000313" key="2">
    <source>
        <dbReference type="Proteomes" id="UP000373149"/>
    </source>
</evidence>